<keyword evidence="9" id="KW-1185">Reference proteome</keyword>
<dbReference type="GO" id="GO:0030313">
    <property type="term" value="C:cell envelope"/>
    <property type="evidence" value="ECO:0007669"/>
    <property type="project" value="UniProtKB-SubCell"/>
</dbReference>
<dbReference type="InterPro" id="IPR058626">
    <property type="entry name" value="MdtA-like_b-barrel"/>
</dbReference>
<feature type="domain" description="Multidrug resistance protein MdtA-like beta-barrel" evidence="6">
    <location>
        <begin position="220"/>
        <end position="308"/>
    </location>
</feature>
<dbReference type="SUPFAM" id="SSF111369">
    <property type="entry name" value="HlyD-like secretion proteins"/>
    <property type="match status" value="1"/>
</dbReference>
<name>A0A521FCN2_9RHOB</name>
<evidence type="ECO:0000256" key="2">
    <source>
        <dbReference type="ARBA" id="ARBA00009477"/>
    </source>
</evidence>
<dbReference type="Gene3D" id="2.40.420.20">
    <property type="match status" value="1"/>
</dbReference>
<dbReference type="Gene3D" id="1.10.287.470">
    <property type="entry name" value="Helix hairpin bin"/>
    <property type="match status" value="1"/>
</dbReference>
<dbReference type="InterPro" id="IPR006143">
    <property type="entry name" value="RND_pump_MFP"/>
</dbReference>
<dbReference type="PANTHER" id="PTHR30158">
    <property type="entry name" value="ACRA/E-RELATED COMPONENT OF DRUG EFFLUX TRANSPORTER"/>
    <property type="match status" value="1"/>
</dbReference>
<dbReference type="Pfam" id="PF25944">
    <property type="entry name" value="Beta-barrel_RND"/>
    <property type="match status" value="1"/>
</dbReference>
<proteinExistence type="inferred from homology"/>
<feature type="domain" description="Multidrug resistance protein MdtA-like C-terminal permuted SH3" evidence="7">
    <location>
        <begin position="312"/>
        <end position="352"/>
    </location>
</feature>
<comment type="similarity">
    <text evidence="2">Belongs to the membrane fusion protein (MFP) (TC 8.A.1) family.</text>
</comment>
<dbReference type="OrthoDB" id="9816569at2"/>
<dbReference type="RefSeq" id="WP_142664445.1">
    <property type="nucleotide sequence ID" value="NZ_FXTK01000020.1"/>
</dbReference>
<evidence type="ECO:0000256" key="1">
    <source>
        <dbReference type="ARBA" id="ARBA00004196"/>
    </source>
</evidence>
<dbReference type="GO" id="GO:0005886">
    <property type="term" value="C:plasma membrane"/>
    <property type="evidence" value="ECO:0007669"/>
    <property type="project" value="TreeGrafter"/>
</dbReference>
<dbReference type="Proteomes" id="UP000319014">
    <property type="component" value="Unassembled WGS sequence"/>
</dbReference>
<keyword evidence="3" id="KW-0175">Coiled coil</keyword>
<evidence type="ECO:0000313" key="8">
    <source>
        <dbReference type="EMBL" id="SMO93919.1"/>
    </source>
</evidence>
<dbReference type="InterPro" id="IPR058625">
    <property type="entry name" value="MdtA-like_BSH"/>
</dbReference>
<organism evidence="8 9">
    <name type="scientific">Paracoccus laeviglucosivorans</name>
    <dbReference type="NCBI Taxonomy" id="1197861"/>
    <lineage>
        <taxon>Bacteria</taxon>
        <taxon>Pseudomonadati</taxon>
        <taxon>Pseudomonadota</taxon>
        <taxon>Alphaproteobacteria</taxon>
        <taxon>Rhodobacterales</taxon>
        <taxon>Paracoccaceae</taxon>
        <taxon>Paracoccus</taxon>
    </lineage>
</organism>
<dbReference type="AlphaFoldDB" id="A0A521FCN2"/>
<dbReference type="Gene3D" id="2.40.50.100">
    <property type="match status" value="1"/>
</dbReference>
<evidence type="ECO:0000256" key="3">
    <source>
        <dbReference type="SAM" id="Coils"/>
    </source>
</evidence>
<evidence type="ECO:0000259" key="7">
    <source>
        <dbReference type="Pfam" id="PF25967"/>
    </source>
</evidence>
<dbReference type="PANTHER" id="PTHR30158:SF24">
    <property type="entry name" value="HLYD FAMILY SECRETION PROTEIN"/>
    <property type="match status" value="1"/>
</dbReference>
<dbReference type="NCBIfam" id="TIGR01730">
    <property type="entry name" value="RND_mfp"/>
    <property type="match status" value="1"/>
</dbReference>
<protein>
    <submittedName>
        <fullName evidence="8">RND family efflux transporter, MFP subunit</fullName>
    </submittedName>
</protein>
<feature type="domain" description="Multidrug resistance protein MdtA-like alpha-helical hairpin" evidence="4">
    <location>
        <begin position="114"/>
        <end position="183"/>
    </location>
</feature>
<evidence type="ECO:0000259" key="6">
    <source>
        <dbReference type="Pfam" id="PF25944"/>
    </source>
</evidence>
<dbReference type="Gene3D" id="2.40.30.170">
    <property type="match status" value="1"/>
</dbReference>
<accession>A0A521FCN2</accession>
<dbReference type="Pfam" id="PF25876">
    <property type="entry name" value="HH_MFP_RND"/>
    <property type="match status" value="1"/>
</dbReference>
<feature type="domain" description="Multidrug resistance protein MdtA-like barrel-sandwich hybrid" evidence="5">
    <location>
        <begin position="74"/>
        <end position="210"/>
    </location>
</feature>
<comment type="subcellular location">
    <subcellularLocation>
        <location evidence="1">Cell envelope</location>
    </subcellularLocation>
</comment>
<gene>
    <name evidence="8" type="ORF">SAMN06265221_12049</name>
</gene>
<evidence type="ECO:0000259" key="4">
    <source>
        <dbReference type="Pfam" id="PF25876"/>
    </source>
</evidence>
<dbReference type="EMBL" id="FXTK01000020">
    <property type="protein sequence ID" value="SMO93919.1"/>
    <property type="molecule type" value="Genomic_DNA"/>
</dbReference>
<dbReference type="GO" id="GO:0046677">
    <property type="term" value="P:response to antibiotic"/>
    <property type="evidence" value="ECO:0007669"/>
    <property type="project" value="TreeGrafter"/>
</dbReference>
<evidence type="ECO:0000313" key="9">
    <source>
        <dbReference type="Proteomes" id="UP000319014"/>
    </source>
</evidence>
<sequence length="384" mass="41072">MTHEPRQARGHRLRNILILLLLFGGAVALTVAVRPGDAPPETKVAPPIIQVARPLSRPVPRYLHATGWADALARVTVTARVKGALRSVEYRDGASVQAGQPLFRIEDDLYRAQVAQAEASVAEANAALVQAQRDYDRQRRLVETSAAARATAEDAQTRRDAARAQLDAAKATLDTARIDLGYTTVTAPFSGVVTAHRQDVGALVGVEGATELAEIMVLDPVHVTFAIPETEMLRIRAALRGQQMPDLAAITVQAGTQIDADFPLTGRLDYAAPATSTDSGTLELRAVFDNPDRALVPGMFLRLRIPLDRQPALMVPVAAVGTDQQGRYVLAVGPENRLERRAVTLLEKTGDLQPVTGALAETDLVAANVLAGVAAGQQIAPQER</sequence>
<dbReference type="Pfam" id="PF25917">
    <property type="entry name" value="BSH_RND"/>
    <property type="match status" value="1"/>
</dbReference>
<feature type="coiled-coil region" evidence="3">
    <location>
        <begin position="114"/>
        <end position="179"/>
    </location>
</feature>
<evidence type="ECO:0000259" key="5">
    <source>
        <dbReference type="Pfam" id="PF25917"/>
    </source>
</evidence>
<dbReference type="InterPro" id="IPR058624">
    <property type="entry name" value="MdtA-like_HH"/>
</dbReference>
<dbReference type="InterPro" id="IPR058627">
    <property type="entry name" value="MdtA-like_C"/>
</dbReference>
<reference evidence="8 9" key="1">
    <citation type="submission" date="2017-05" db="EMBL/GenBank/DDBJ databases">
        <authorList>
            <person name="Varghese N."/>
            <person name="Submissions S."/>
        </authorList>
    </citation>
    <scope>NUCLEOTIDE SEQUENCE [LARGE SCALE GENOMIC DNA]</scope>
    <source>
        <strain evidence="8 9">DSM 100094</strain>
    </source>
</reference>
<dbReference type="GO" id="GO:0022857">
    <property type="term" value="F:transmembrane transporter activity"/>
    <property type="evidence" value="ECO:0007669"/>
    <property type="project" value="InterPro"/>
</dbReference>
<dbReference type="Pfam" id="PF25967">
    <property type="entry name" value="RND-MFP_C"/>
    <property type="match status" value="1"/>
</dbReference>